<evidence type="ECO:0000256" key="1">
    <source>
        <dbReference type="ARBA" id="ARBA00005417"/>
    </source>
</evidence>
<dbReference type="GO" id="GO:0005524">
    <property type="term" value="F:ATP binding"/>
    <property type="evidence" value="ECO:0007669"/>
    <property type="project" value="UniProtKB-KW"/>
</dbReference>
<dbReference type="CDD" id="cd03257">
    <property type="entry name" value="ABC_NikE_OppD_transporters"/>
    <property type="match status" value="1"/>
</dbReference>
<dbReference type="PROSITE" id="PS50893">
    <property type="entry name" value="ABC_TRANSPORTER_2"/>
    <property type="match status" value="1"/>
</dbReference>
<proteinExistence type="inferred from homology"/>
<organism evidence="6 7">
    <name type="scientific">Streptomyces roseolus</name>
    <dbReference type="NCBI Taxonomy" id="67358"/>
    <lineage>
        <taxon>Bacteria</taxon>
        <taxon>Bacillati</taxon>
        <taxon>Actinomycetota</taxon>
        <taxon>Actinomycetes</taxon>
        <taxon>Kitasatosporales</taxon>
        <taxon>Streptomycetaceae</taxon>
        <taxon>Streptomyces</taxon>
    </lineage>
</organism>
<dbReference type="EMBL" id="JAWJZF010000365">
    <property type="protein sequence ID" value="MDX2293583.1"/>
    <property type="molecule type" value="Genomic_DNA"/>
</dbReference>
<evidence type="ECO:0000256" key="3">
    <source>
        <dbReference type="ARBA" id="ARBA00022741"/>
    </source>
</evidence>
<evidence type="ECO:0000313" key="7">
    <source>
        <dbReference type="Proteomes" id="UP001278571"/>
    </source>
</evidence>
<dbReference type="SUPFAM" id="SSF52540">
    <property type="entry name" value="P-loop containing nucleoside triphosphate hydrolases"/>
    <property type="match status" value="1"/>
</dbReference>
<dbReference type="InterPro" id="IPR050319">
    <property type="entry name" value="ABC_transp_ATP-bind"/>
</dbReference>
<dbReference type="InterPro" id="IPR003439">
    <property type="entry name" value="ABC_transporter-like_ATP-bd"/>
</dbReference>
<dbReference type="InterPro" id="IPR027417">
    <property type="entry name" value="P-loop_NTPase"/>
</dbReference>
<evidence type="ECO:0000259" key="5">
    <source>
        <dbReference type="PROSITE" id="PS50893"/>
    </source>
</evidence>
<dbReference type="Proteomes" id="UP001278571">
    <property type="component" value="Unassembled WGS sequence"/>
</dbReference>
<dbReference type="Pfam" id="PF00005">
    <property type="entry name" value="ABC_tran"/>
    <property type="match status" value="1"/>
</dbReference>
<dbReference type="PANTHER" id="PTHR43776:SF7">
    <property type="entry name" value="D,D-DIPEPTIDE TRANSPORT ATP-BINDING PROTEIN DDPF-RELATED"/>
    <property type="match status" value="1"/>
</dbReference>
<dbReference type="InterPro" id="IPR017871">
    <property type="entry name" value="ABC_transporter-like_CS"/>
</dbReference>
<keyword evidence="3" id="KW-0547">Nucleotide-binding</keyword>
<evidence type="ECO:0000256" key="4">
    <source>
        <dbReference type="ARBA" id="ARBA00022840"/>
    </source>
</evidence>
<keyword evidence="2" id="KW-0813">Transport</keyword>
<gene>
    <name evidence="6" type="ORF">R2363_15550</name>
</gene>
<evidence type="ECO:0000256" key="2">
    <source>
        <dbReference type="ARBA" id="ARBA00022448"/>
    </source>
</evidence>
<dbReference type="InterPro" id="IPR003593">
    <property type="entry name" value="AAA+_ATPase"/>
</dbReference>
<protein>
    <submittedName>
        <fullName evidence="6">Dipeptide/oligopeptide/nickel ABC transporter ATP-binding protein</fullName>
    </submittedName>
</protein>
<dbReference type="SMART" id="SM00382">
    <property type="entry name" value="AAA"/>
    <property type="match status" value="1"/>
</dbReference>
<dbReference type="PROSITE" id="PS00211">
    <property type="entry name" value="ABC_TRANSPORTER_1"/>
    <property type="match status" value="1"/>
</dbReference>
<comment type="caution">
    <text evidence="6">The sequence shown here is derived from an EMBL/GenBank/DDBJ whole genome shotgun (WGS) entry which is preliminary data.</text>
</comment>
<dbReference type="PANTHER" id="PTHR43776">
    <property type="entry name" value="TRANSPORT ATP-BINDING PROTEIN"/>
    <property type="match status" value="1"/>
</dbReference>
<name>A0ABU4K756_9ACTN</name>
<dbReference type="RefSeq" id="WP_319009975.1">
    <property type="nucleotide sequence ID" value="NZ_JAWJZF010000365.1"/>
</dbReference>
<sequence>MNALLEVRDLDVRYGARRVVDGVSFTVGAGEAVGLVGPSGCGKSTTALAVLGLLRPHSGSVRFSGVELTGLRARELRALRPRFQPVFQDAYGALSPRREVRHQIAEPLRVHGRWRAADGPARVDELLERVGLSPAHGRRLPHELSGGQCQRVSIARALATRPELLVLDEPTSALDPSLRAGILNLLMDLQDSLGVGFLLISHDHAAVHHVGDRILTMRDGRLVA</sequence>
<evidence type="ECO:0000313" key="6">
    <source>
        <dbReference type="EMBL" id="MDX2293583.1"/>
    </source>
</evidence>
<keyword evidence="4 6" id="KW-0067">ATP-binding</keyword>
<dbReference type="Gene3D" id="3.40.50.300">
    <property type="entry name" value="P-loop containing nucleotide triphosphate hydrolases"/>
    <property type="match status" value="1"/>
</dbReference>
<comment type="similarity">
    <text evidence="1">Belongs to the ABC transporter superfamily.</text>
</comment>
<reference evidence="6 7" key="1">
    <citation type="submission" date="2023-10" db="EMBL/GenBank/DDBJ databases">
        <authorList>
            <person name="Wang X.X."/>
        </authorList>
    </citation>
    <scope>NUCLEOTIDE SEQUENCE [LARGE SCALE GENOMIC DNA]</scope>
    <source>
        <strain evidence="6 7">NBRC 12816</strain>
    </source>
</reference>
<accession>A0ABU4K756</accession>
<feature type="domain" description="ABC transporter" evidence="5">
    <location>
        <begin position="5"/>
        <end position="223"/>
    </location>
</feature>
<keyword evidence="7" id="KW-1185">Reference proteome</keyword>